<dbReference type="Proteomes" id="UP000032740">
    <property type="component" value="Chromosome"/>
</dbReference>
<keyword evidence="3" id="KW-1185">Reference proteome</keyword>
<keyword evidence="1" id="KW-0472">Membrane</keyword>
<reference evidence="2 3" key="1">
    <citation type="journal article" date="2013" name="J. Mol. Microbiol. Biotechnol.">
        <title>Analysis of the Complete Genomes of Acholeplasma brassicae , A. palmae and A. laidlawii and Their Comparison to the Obligate Parasites from ' Candidatus Phytoplasma'.</title>
        <authorList>
            <person name="Kube M."/>
            <person name="Siewert C."/>
            <person name="Migdoll A.M."/>
            <person name="Duduk B."/>
            <person name="Holz S."/>
            <person name="Rabus R."/>
            <person name="Seemuller E."/>
            <person name="Mitrovic J."/>
            <person name="Muller I."/>
            <person name="Buttner C."/>
            <person name="Reinhardt R."/>
        </authorList>
    </citation>
    <scope>NUCLEOTIDE SEQUENCE [LARGE SCALE GENOMIC DNA]</scope>
    <source>
        <strain evidence="2 3">J233</strain>
    </source>
</reference>
<evidence type="ECO:0000313" key="3">
    <source>
        <dbReference type="Proteomes" id="UP000032740"/>
    </source>
</evidence>
<evidence type="ECO:0000313" key="2">
    <source>
        <dbReference type="EMBL" id="CCV64382.1"/>
    </source>
</evidence>
<dbReference type="AlphaFoldDB" id="U4KKY8"/>
<feature type="transmembrane region" description="Helical" evidence="1">
    <location>
        <begin position="21"/>
        <end position="41"/>
    </location>
</feature>
<evidence type="ECO:0000256" key="1">
    <source>
        <dbReference type="SAM" id="Phobius"/>
    </source>
</evidence>
<gene>
    <name evidence="2" type="ORF">BN85408050</name>
</gene>
<sequence length="123" mass="14349">MLISFIYSSTLQDKNSFDYDITMSLGTGFLVALIISSLNAAHRRKVRKKTEEINIIIFRYSKLKESYETMNDMLKKDVEKKDVFVTRFCVMNNSLNDFLKATKKITSLQTIDISIIKIKYIFL</sequence>
<proteinExistence type="predicted"/>
<dbReference type="HOGENOM" id="CLU_1998887_0_0_14"/>
<accession>U4KKY8</accession>
<dbReference type="EMBL" id="FO681347">
    <property type="protein sequence ID" value="CCV64382.1"/>
    <property type="molecule type" value="Genomic_DNA"/>
</dbReference>
<keyword evidence="1" id="KW-0812">Transmembrane</keyword>
<dbReference type="STRING" id="1318466.BN85408050"/>
<organism evidence="2 3">
    <name type="scientific">Alteracholeplasma palmae (strain ATCC 49389 / J233)</name>
    <name type="common">Acholeplasma palmae</name>
    <dbReference type="NCBI Taxonomy" id="1318466"/>
    <lineage>
        <taxon>Bacteria</taxon>
        <taxon>Bacillati</taxon>
        <taxon>Mycoplasmatota</taxon>
        <taxon>Mollicutes</taxon>
        <taxon>Acholeplasmatales</taxon>
        <taxon>Acholeplasmataceae</taxon>
        <taxon>Acholeplasma</taxon>
    </lineage>
</organism>
<dbReference type="KEGG" id="apal:BN85408050"/>
<keyword evidence="1" id="KW-1133">Transmembrane helix</keyword>
<name>U4KKY8_ALTPJ</name>
<protein>
    <submittedName>
        <fullName evidence="2">Uncharacterized protein</fullName>
    </submittedName>
</protein>